<dbReference type="PANTHER" id="PTHR31102:SF1">
    <property type="entry name" value="CATION_H+ EXCHANGER DOMAIN-CONTAINING PROTEIN"/>
    <property type="match status" value="1"/>
</dbReference>
<keyword evidence="2 5" id="KW-0812">Transmembrane</keyword>
<dbReference type="Gene3D" id="1.20.1530.20">
    <property type="match status" value="1"/>
</dbReference>
<feature type="transmembrane region" description="Helical" evidence="5">
    <location>
        <begin position="276"/>
        <end position="295"/>
    </location>
</feature>
<protein>
    <submittedName>
        <fullName evidence="7">Sodium/proton antiporter, CPA1 family</fullName>
    </submittedName>
</protein>
<feature type="transmembrane region" description="Helical" evidence="5">
    <location>
        <begin position="243"/>
        <end position="264"/>
    </location>
</feature>
<dbReference type="InterPro" id="IPR038770">
    <property type="entry name" value="Na+/solute_symporter_sf"/>
</dbReference>
<evidence type="ECO:0000313" key="7">
    <source>
        <dbReference type="EMBL" id="SHM79193.1"/>
    </source>
</evidence>
<feature type="domain" description="Cation/H+ exchanger transmembrane" evidence="6">
    <location>
        <begin position="13"/>
        <end position="387"/>
    </location>
</feature>
<evidence type="ECO:0000256" key="4">
    <source>
        <dbReference type="ARBA" id="ARBA00023136"/>
    </source>
</evidence>
<keyword evidence="3 5" id="KW-1133">Transmembrane helix</keyword>
<dbReference type="EMBL" id="FRCT01000014">
    <property type="protein sequence ID" value="SHM79193.1"/>
    <property type="molecule type" value="Genomic_DNA"/>
</dbReference>
<keyword evidence="4 5" id="KW-0472">Membrane</keyword>
<dbReference type="AlphaFoldDB" id="A0A1M7LM46"/>
<accession>A0A1M7LM46</accession>
<sequence>MLLSLAIIILAGLFAAAISEKIGLPRIIGMLGVGIAVSPYVLDLLDSSILGISSELRQIALIIILIKAGLSLDLSDLKKVGRPAVMMSFLPACFEIAGYVCFAPLLLEVDCMEAAVMGAVLSAVSPAVVVPRMVKLIEDKQGTAKSIPQMILAGASCDDIFVIVLFSTFTAMAQGGSAKVTDFLDIPVSIVSGVILGAAVGLALYLFFEKSYQHSRKIRNTAKAVIMLGTAFLLMSVESFAKPYIAVSGLLAVVAMACVVKLRAEKQVSARMSEKFGKLWIGAEVMLFVLVGAAVDVRYTLAAGASALLMIFIALIFRAIGVFICMLGTELNLKERLFCIIAYLPKATVQAAIGSVPLSLGLPCGKKVLSVAVLAILITAPLGAIGIDRTYKRLLSPEK</sequence>
<feature type="transmembrane region" description="Helical" evidence="5">
    <location>
        <begin position="337"/>
        <end position="356"/>
    </location>
</feature>
<dbReference type="Proteomes" id="UP000184394">
    <property type="component" value="Unassembled WGS sequence"/>
</dbReference>
<reference evidence="7 8" key="1">
    <citation type="submission" date="2016-11" db="EMBL/GenBank/DDBJ databases">
        <authorList>
            <person name="Jaros S."/>
            <person name="Januszkiewicz K."/>
            <person name="Wedrychowicz H."/>
        </authorList>
    </citation>
    <scope>NUCLEOTIDE SEQUENCE [LARGE SCALE GENOMIC DNA]</scope>
    <source>
        <strain evidence="7 8">Y1</strain>
    </source>
</reference>
<dbReference type="InterPro" id="IPR051843">
    <property type="entry name" value="CPA1_transporter"/>
</dbReference>
<evidence type="ECO:0000256" key="5">
    <source>
        <dbReference type="SAM" id="Phobius"/>
    </source>
</evidence>
<dbReference type="GO" id="GO:0015297">
    <property type="term" value="F:antiporter activity"/>
    <property type="evidence" value="ECO:0007669"/>
    <property type="project" value="InterPro"/>
</dbReference>
<dbReference type="GO" id="GO:0016020">
    <property type="term" value="C:membrane"/>
    <property type="evidence" value="ECO:0007669"/>
    <property type="project" value="UniProtKB-SubCell"/>
</dbReference>
<feature type="transmembrane region" description="Helical" evidence="5">
    <location>
        <begin position="220"/>
        <end position="237"/>
    </location>
</feature>
<dbReference type="Pfam" id="PF00999">
    <property type="entry name" value="Na_H_Exchanger"/>
    <property type="match status" value="1"/>
</dbReference>
<evidence type="ECO:0000256" key="1">
    <source>
        <dbReference type="ARBA" id="ARBA00004141"/>
    </source>
</evidence>
<feature type="transmembrane region" description="Helical" evidence="5">
    <location>
        <begin position="301"/>
        <end position="325"/>
    </location>
</feature>
<dbReference type="RefSeq" id="WP_072951970.1">
    <property type="nucleotide sequence ID" value="NZ_FRCT01000014.1"/>
</dbReference>
<evidence type="ECO:0000256" key="3">
    <source>
        <dbReference type="ARBA" id="ARBA00022989"/>
    </source>
</evidence>
<feature type="transmembrane region" description="Helical" evidence="5">
    <location>
        <begin position="368"/>
        <end position="387"/>
    </location>
</feature>
<dbReference type="PANTHER" id="PTHR31102">
    <property type="match status" value="1"/>
</dbReference>
<evidence type="ECO:0000256" key="2">
    <source>
        <dbReference type="ARBA" id="ARBA00022692"/>
    </source>
</evidence>
<organism evidence="7 8">
    <name type="scientific">Ruminococcus flavefaciens</name>
    <dbReference type="NCBI Taxonomy" id="1265"/>
    <lineage>
        <taxon>Bacteria</taxon>
        <taxon>Bacillati</taxon>
        <taxon>Bacillota</taxon>
        <taxon>Clostridia</taxon>
        <taxon>Eubacteriales</taxon>
        <taxon>Oscillospiraceae</taxon>
        <taxon>Ruminococcus</taxon>
    </lineage>
</organism>
<evidence type="ECO:0000313" key="8">
    <source>
        <dbReference type="Proteomes" id="UP000184394"/>
    </source>
</evidence>
<feature type="transmembrane region" description="Helical" evidence="5">
    <location>
        <begin position="186"/>
        <end position="208"/>
    </location>
</feature>
<feature type="transmembrane region" description="Helical" evidence="5">
    <location>
        <begin position="151"/>
        <end position="174"/>
    </location>
</feature>
<dbReference type="OrthoDB" id="9790604at2"/>
<feature type="transmembrane region" description="Helical" evidence="5">
    <location>
        <begin position="84"/>
        <end position="106"/>
    </location>
</feature>
<dbReference type="GO" id="GO:1902600">
    <property type="term" value="P:proton transmembrane transport"/>
    <property type="evidence" value="ECO:0007669"/>
    <property type="project" value="InterPro"/>
</dbReference>
<evidence type="ECO:0000259" key="6">
    <source>
        <dbReference type="Pfam" id="PF00999"/>
    </source>
</evidence>
<dbReference type="InterPro" id="IPR006153">
    <property type="entry name" value="Cation/H_exchanger_TM"/>
</dbReference>
<comment type="subcellular location">
    <subcellularLocation>
        <location evidence="1">Membrane</location>
        <topology evidence="1">Multi-pass membrane protein</topology>
    </subcellularLocation>
</comment>
<feature type="transmembrane region" description="Helical" evidence="5">
    <location>
        <begin position="112"/>
        <end position="130"/>
    </location>
</feature>
<proteinExistence type="predicted"/>
<gene>
    <name evidence="7" type="ORF">SAMN04487860_11429</name>
</gene>
<name>A0A1M7LM46_RUMFL</name>